<feature type="compositionally biased region" description="Polar residues" evidence="1">
    <location>
        <begin position="34"/>
        <end position="57"/>
    </location>
</feature>
<protein>
    <submittedName>
        <fullName evidence="3">Uncharacterized protein</fullName>
    </submittedName>
</protein>
<dbReference type="Proteomes" id="UP000663935">
    <property type="component" value="Chromosome"/>
</dbReference>
<evidence type="ECO:0000256" key="2">
    <source>
        <dbReference type="SAM" id="Phobius"/>
    </source>
</evidence>
<name>A0ABX7SR04_9FLAO</name>
<dbReference type="EMBL" id="CP071795">
    <property type="protein sequence ID" value="QTD36282.1"/>
    <property type="molecule type" value="Genomic_DNA"/>
</dbReference>
<proteinExistence type="predicted"/>
<organism evidence="3 4">
    <name type="scientific">Polaribacter batillariae</name>
    <dbReference type="NCBI Taxonomy" id="2808900"/>
    <lineage>
        <taxon>Bacteria</taxon>
        <taxon>Pseudomonadati</taxon>
        <taxon>Bacteroidota</taxon>
        <taxon>Flavobacteriia</taxon>
        <taxon>Flavobacteriales</taxon>
        <taxon>Flavobacteriaceae</taxon>
    </lineage>
</organism>
<gene>
    <name evidence="3" type="ORF">JL193_08895</name>
</gene>
<evidence type="ECO:0000256" key="1">
    <source>
        <dbReference type="SAM" id="MobiDB-lite"/>
    </source>
</evidence>
<reference evidence="3 4" key="1">
    <citation type="submission" date="2021-03" db="EMBL/GenBank/DDBJ databases">
        <title>Complete genome of Polaribacter_sp.G4M1.</title>
        <authorList>
            <person name="Jeong S.W."/>
            <person name="Bae J.W."/>
        </authorList>
    </citation>
    <scope>NUCLEOTIDE SEQUENCE [LARGE SCALE GENOMIC DNA]</scope>
    <source>
        <strain evidence="3 4">G4M1</strain>
    </source>
</reference>
<keyword evidence="2" id="KW-0812">Transmembrane</keyword>
<dbReference type="RefSeq" id="WP_207970472.1">
    <property type="nucleotide sequence ID" value="NZ_CP071795.1"/>
</dbReference>
<feature type="transmembrane region" description="Helical" evidence="2">
    <location>
        <begin position="66"/>
        <end position="84"/>
    </location>
</feature>
<feature type="region of interest" description="Disordered" evidence="1">
    <location>
        <begin position="30"/>
        <end position="57"/>
    </location>
</feature>
<keyword evidence="2" id="KW-0472">Membrane</keyword>
<keyword evidence="4" id="KW-1185">Reference proteome</keyword>
<evidence type="ECO:0000313" key="4">
    <source>
        <dbReference type="Proteomes" id="UP000663935"/>
    </source>
</evidence>
<keyword evidence="2" id="KW-1133">Transmembrane helix</keyword>
<accession>A0ABX7SR04</accession>
<sequence length="185" mass="21391">MNKNLLLIIVLLFSFQITTFSQEGKLKKGKESIKTSTSSRNSGTVTSKKSASRRSNINDDNPARNLFASIVWGIAAYTFYGVLIESPWEINGRMHDAEISNYPYKEARYGNFIYTDSTNYNITRFDITNNFVRESKNLYGNNFGVNFRFLKRFALDVDYLYLFENVNGNRDSFSLYSALLKYYTI</sequence>
<evidence type="ECO:0000313" key="3">
    <source>
        <dbReference type="EMBL" id="QTD36282.1"/>
    </source>
</evidence>